<comment type="caution">
    <text evidence="2">The sequence shown here is derived from an EMBL/GenBank/DDBJ whole genome shotgun (WGS) entry which is preliminary data.</text>
</comment>
<protein>
    <submittedName>
        <fullName evidence="2">Ribonuclease J</fullName>
    </submittedName>
</protein>
<dbReference type="InterPro" id="IPR041636">
    <property type="entry name" value="RNase_J_C"/>
</dbReference>
<dbReference type="EMBL" id="DRNO01000128">
    <property type="protein sequence ID" value="HFC03604.1"/>
    <property type="molecule type" value="Genomic_DNA"/>
</dbReference>
<reference evidence="2" key="1">
    <citation type="journal article" date="2020" name="mSystems">
        <title>Genome- and Community-Level Interaction Insights into Carbon Utilization and Element Cycling Functions of Hydrothermarchaeota in Hydrothermal Sediment.</title>
        <authorList>
            <person name="Zhou Z."/>
            <person name="Liu Y."/>
            <person name="Xu W."/>
            <person name="Pan J."/>
            <person name="Luo Z.H."/>
            <person name="Li M."/>
        </authorList>
    </citation>
    <scope>NUCLEOTIDE SEQUENCE [LARGE SCALE GENOMIC DNA]</scope>
    <source>
        <strain evidence="2">HyVt-513</strain>
    </source>
</reference>
<dbReference type="Pfam" id="PF17770">
    <property type="entry name" value="RNase_J_C"/>
    <property type="match status" value="1"/>
</dbReference>
<organism evidence="2">
    <name type="scientific">Nitratifractor salsuginis</name>
    <dbReference type="NCBI Taxonomy" id="269261"/>
    <lineage>
        <taxon>Bacteria</taxon>
        <taxon>Pseudomonadati</taxon>
        <taxon>Campylobacterota</taxon>
        <taxon>Epsilonproteobacteria</taxon>
        <taxon>Campylobacterales</taxon>
        <taxon>Sulfurovaceae</taxon>
        <taxon>Nitratifractor</taxon>
    </lineage>
</organism>
<gene>
    <name evidence="2" type="ORF">ENJ74_01910</name>
</gene>
<accession>A0A7V2SIS5</accession>
<dbReference type="Proteomes" id="UP000885722">
    <property type="component" value="Unassembled WGS sequence"/>
</dbReference>
<name>A0A7V2SIS5_9BACT</name>
<proteinExistence type="predicted"/>
<dbReference type="Gene3D" id="3.10.20.580">
    <property type="match status" value="1"/>
</dbReference>
<evidence type="ECO:0000313" key="2">
    <source>
        <dbReference type="EMBL" id="HFC03604.1"/>
    </source>
</evidence>
<feature type="non-terminal residue" evidence="2">
    <location>
        <position position="1"/>
    </location>
</feature>
<dbReference type="AlphaFoldDB" id="A0A7V2SIS5"/>
<sequence length="81" mass="9182">PQTGKLIDKPVVTSHGLVPDREDKQFAKDIGQLLESYLVSSPIEKSANPKVIEDDIRGTVRKHILKRYKKYPIIIPTVFLV</sequence>
<evidence type="ECO:0000259" key="1">
    <source>
        <dbReference type="Pfam" id="PF17770"/>
    </source>
</evidence>
<feature type="domain" description="Ribonuclease J C-terminal" evidence="1">
    <location>
        <begin position="2"/>
        <end position="79"/>
    </location>
</feature>